<dbReference type="InterPro" id="IPR003797">
    <property type="entry name" value="DegV"/>
</dbReference>
<dbReference type="Pfam" id="PF02645">
    <property type="entry name" value="DegV"/>
    <property type="match status" value="1"/>
</dbReference>
<dbReference type="Proteomes" id="UP000823921">
    <property type="component" value="Unassembled WGS sequence"/>
</dbReference>
<evidence type="ECO:0000313" key="2">
    <source>
        <dbReference type="EMBL" id="HJB81221.1"/>
    </source>
</evidence>
<evidence type="ECO:0000256" key="1">
    <source>
        <dbReference type="ARBA" id="ARBA00023121"/>
    </source>
</evidence>
<keyword evidence="1" id="KW-0446">Lipid-binding</keyword>
<gene>
    <name evidence="2" type="ORF">H9712_09550</name>
</gene>
<dbReference type="EMBL" id="DWXO01000090">
    <property type="protein sequence ID" value="HJB81221.1"/>
    <property type="molecule type" value="Genomic_DNA"/>
</dbReference>
<dbReference type="PROSITE" id="PS51482">
    <property type="entry name" value="DEGV"/>
    <property type="match status" value="1"/>
</dbReference>
<comment type="caution">
    <text evidence="2">The sequence shown here is derived from an EMBL/GenBank/DDBJ whole genome shotgun (WGS) entry which is preliminary data.</text>
</comment>
<dbReference type="PANTHER" id="PTHR33434">
    <property type="entry name" value="DEGV DOMAIN-CONTAINING PROTEIN DR_1986-RELATED"/>
    <property type="match status" value="1"/>
</dbReference>
<sequence length="289" mass="31518">MSNVQKIALLTDSTADLSPALREGKPIYTVPLKIVCDDGDYSDGVDIFAEDVYTRLRRGELPRTSLPDGGSISDALDRIKADGYEKVLAVMLSSGLSGTYNMVRLQAESRKDLDIAVFDSKSGSLGMGIMVLQLWEDILAGMDWDTLVSHRVPKLIENTFPFFSVDTLEYLSKGGRIGKVAAFAGTLLSIKPVISFASDGQLQSVAKVRGRRQVQDKILELMAQHVRPGVRYNLGIANGGARSEMAEFAVRMKERFPDAVHMWEGEIDATLSVYIGDGVLGGGIQILED</sequence>
<evidence type="ECO:0000313" key="3">
    <source>
        <dbReference type="Proteomes" id="UP000823921"/>
    </source>
</evidence>
<protein>
    <submittedName>
        <fullName evidence="2">DegV family protein</fullName>
    </submittedName>
</protein>
<dbReference type="SUPFAM" id="SSF82549">
    <property type="entry name" value="DAK1/DegV-like"/>
    <property type="match status" value="1"/>
</dbReference>
<dbReference type="Gene3D" id="3.30.1180.10">
    <property type="match status" value="1"/>
</dbReference>
<name>A0A9D2MMM8_9FIRM</name>
<accession>A0A9D2MMM8</accession>
<dbReference type="NCBIfam" id="TIGR00762">
    <property type="entry name" value="DegV"/>
    <property type="match status" value="1"/>
</dbReference>
<reference evidence="2" key="2">
    <citation type="submission" date="2021-04" db="EMBL/GenBank/DDBJ databases">
        <authorList>
            <person name="Gilroy R."/>
        </authorList>
    </citation>
    <scope>NUCLEOTIDE SEQUENCE</scope>
    <source>
        <strain evidence="2">CHK192-8294</strain>
    </source>
</reference>
<dbReference type="GO" id="GO:0008289">
    <property type="term" value="F:lipid binding"/>
    <property type="evidence" value="ECO:0007669"/>
    <property type="project" value="UniProtKB-KW"/>
</dbReference>
<dbReference type="InterPro" id="IPR050270">
    <property type="entry name" value="DegV_domain_contain"/>
</dbReference>
<dbReference type="AlphaFoldDB" id="A0A9D2MMM8"/>
<organism evidence="2 3">
    <name type="scientific">Candidatus Flavonifractor intestinigallinarum</name>
    <dbReference type="NCBI Taxonomy" id="2838586"/>
    <lineage>
        <taxon>Bacteria</taxon>
        <taxon>Bacillati</taxon>
        <taxon>Bacillota</taxon>
        <taxon>Clostridia</taxon>
        <taxon>Eubacteriales</taxon>
        <taxon>Oscillospiraceae</taxon>
        <taxon>Flavonifractor</taxon>
    </lineage>
</organism>
<reference evidence="2" key="1">
    <citation type="journal article" date="2021" name="PeerJ">
        <title>Extensive microbial diversity within the chicken gut microbiome revealed by metagenomics and culture.</title>
        <authorList>
            <person name="Gilroy R."/>
            <person name="Ravi A."/>
            <person name="Getino M."/>
            <person name="Pursley I."/>
            <person name="Horton D.L."/>
            <person name="Alikhan N.F."/>
            <person name="Baker D."/>
            <person name="Gharbi K."/>
            <person name="Hall N."/>
            <person name="Watson M."/>
            <person name="Adriaenssens E.M."/>
            <person name="Foster-Nyarko E."/>
            <person name="Jarju S."/>
            <person name="Secka A."/>
            <person name="Antonio M."/>
            <person name="Oren A."/>
            <person name="Chaudhuri R.R."/>
            <person name="La Ragione R."/>
            <person name="Hildebrand F."/>
            <person name="Pallen M.J."/>
        </authorList>
    </citation>
    <scope>NUCLEOTIDE SEQUENCE</scope>
    <source>
        <strain evidence="2">CHK192-8294</strain>
    </source>
</reference>
<proteinExistence type="predicted"/>
<dbReference type="InterPro" id="IPR043168">
    <property type="entry name" value="DegV_C"/>
</dbReference>
<dbReference type="PANTHER" id="PTHR33434:SF2">
    <property type="entry name" value="FATTY ACID-BINDING PROTEIN TM_1468"/>
    <property type="match status" value="1"/>
</dbReference>
<dbReference type="Gene3D" id="3.40.50.10170">
    <property type="match status" value="1"/>
</dbReference>